<evidence type="ECO:0000313" key="3">
    <source>
        <dbReference type="Proteomes" id="UP000198718"/>
    </source>
</evidence>
<reference evidence="2 3" key="1">
    <citation type="submission" date="2016-10" db="EMBL/GenBank/DDBJ databases">
        <authorList>
            <person name="de Groot N.N."/>
        </authorList>
    </citation>
    <scope>NUCLEOTIDE SEQUENCE [LARGE SCALE GENOMIC DNA]</scope>
    <source>
        <strain evidence="2 3">DSM 18346</strain>
    </source>
</reference>
<accession>A0A1G9CT52</accession>
<keyword evidence="3" id="KW-1185">Reference proteome</keyword>
<dbReference type="STRING" id="393762.SAMN05660472_01549"/>
<evidence type="ECO:0000259" key="1">
    <source>
        <dbReference type="Pfam" id="PF11823"/>
    </source>
</evidence>
<dbReference type="Pfam" id="PF11823">
    <property type="entry name" value="Se_S_carrier"/>
    <property type="match status" value="1"/>
</dbReference>
<proteinExistence type="predicted"/>
<organism evidence="2 3">
    <name type="scientific">Natronincola ferrireducens</name>
    <dbReference type="NCBI Taxonomy" id="393762"/>
    <lineage>
        <taxon>Bacteria</taxon>
        <taxon>Bacillati</taxon>
        <taxon>Bacillota</taxon>
        <taxon>Clostridia</taxon>
        <taxon>Peptostreptococcales</taxon>
        <taxon>Natronincolaceae</taxon>
        <taxon>Natronincola</taxon>
    </lineage>
</organism>
<evidence type="ECO:0000313" key="2">
    <source>
        <dbReference type="EMBL" id="SDK54799.1"/>
    </source>
</evidence>
<name>A0A1G9CT52_9FIRM</name>
<sequence>MGAKYVQNIYYIAVFDSRNYAVQLYQHLKRMRYKQFQLVSTPCVLNAGCSYSIRFDELEDYHILSREAEKLKKDIISIYEAKRVDRNRVLKQLDLN</sequence>
<dbReference type="OrthoDB" id="1708101at2"/>
<gene>
    <name evidence="2" type="ORF">SAMN05660472_01549</name>
</gene>
<dbReference type="EMBL" id="FNFP01000002">
    <property type="protein sequence ID" value="SDK54799.1"/>
    <property type="molecule type" value="Genomic_DNA"/>
</dbReference>
<feature type="domain" description="Putative Se/S carrier protein-like" evidence="1">
    <location>
        <begin position="10"/>
        <end position="80"/>
    </location>
</feature>
<protein>
    <recommendedName>
        <fullName evidence="1">Putative Se/S carrier protein-like domain-containing protein</fullName>
    </recommendedName>
</protein>
<dbReference type="AlphaFoldDB" id="A0A1G9CT52"/>
<dbReference type="Proteomes" id="UP000198718">
    <property type="component" value="Unassembled WGS sequence"/>
</dbReference>
<dbReference type="RefSeq" id="WP_090553000.1">
    <property type="nucleotide sequence ID" value="NZ_FNFP01000002.1"/>
</dbReference>
<dbReference type="InterPro" id="IPR021778">
    <property type="entry name" value="Se/S_carrier-like"/>
</dbReference>